<feature type="non-terminal residue" evidence="2">
    <location>
        <position position="1"/>
    </location>
</feature>
<feature type="signal peptide" evidence="1">
    <location>
        <begin position="1"/>
        <end position="16"/>
    </location>
</feature>
<proteinExistence type="predicted"/>
<evidence type="ECO:0000313" key="3">
    <source>
        <dbReference type="Proteomes" id="UP001328107"/>
    </source>
</evidence>
<sequence length="108" mass="13038">AWNLLGMLFIQHGVMAGMVVFREENFDLFYDALHYSKEHKNATKYLLFTHIMESIEHHLNEKEAERQFHKMDLIVKSLNAMKNYNYTNWLTRLEHAMRTQYELVQAME</sequence>
<name>A0AAN4ZHX3_9BILA</name>
<dbReference type="AlphaFoldDB" id="A0AAN4ZHX3"/>
<keyword evidence="3" id="KW-1185">Reference proteome</keyword>
<reference evidence="3" key="1">
    <citation type="submission" date="2022-10" db="EMBL/GenBank/DDBJ databases">
        <title>Genome assembly of Pristionchus species.</title>
        <authorList>
            <person name="Yoshida K."/>
            <person name="Sommer R.J."/>
        </authorList>
    </citation>
    <scope>NUCLEOTIDE SEQUENCE [LARGE SCALE GENOMIC DNA]</scope>
    <source>
        <strain evidence="3">RS5460</strain>
    </source>
</reference>
<organism evidence="2 3">
    <name type="scientific">Pristionchus mayeri</name>
    <dbReference type="NCBI Taxonomy" id="1317129"/>
    <lineage>
        <taxon>Eukaryota</taxon>
        <taxon>Metazoa</taxon>
        <taxon>Ecdysozoa</taxon>
        <taxon>Nematoda</taxon>
        <taxon>Chromadorea</taxon>
        <taxon>Rhabditida</taxon>
        <taxon>Rhabditina</taxon>
        <taxon>Diplogasteromorpha</taxon>
        <taxon>Diplogasteroidea</taxon>
        <taxon>Neodiplogasteridae</taxon>
        <taxon>Pristionchus</taxon>
    </lineage>
</organism>
<protein>
    <submittedName>
        <fullName evidence="2">Uncharacterized protein</fullName>
    </submittedName>
</protein>
<comment type="caution">
    <text evidence="2">The sequence shown here is derived from an EMBL/GenBank/DDBJ whole genome shotgun (WGS) entry which is preliminary data.</text>
</comment>
<evidence type="ECO:0000256" key="1">
    <source>
        <dbReference type="SAM" id="SignalP"/>
    </source>
</evidence>
<keyword evidence="1" id="KW-0732">Signal</keyword>
<feature type="chain" id="PRO_5043022286" evidence="1">
    <location>
        <begin position="17"/>
        <end position="108"/>
    </location>
</feature>
<accession>A0AAN4ZHX3</accession>
<gene>
    <name evidence="2" type="ORF">PMAYCL1PPCAC_09914</name>
</gene>
<dbReference type="EMBL" id="BTRK01000003">
    <property type="protein sequence ID" value="GMR39719.1"/>
    <property type="molecule type" value="Genomic_DNA"/>
</dbReference>
<feature type="non-terminal residue" evidence="2">
    <location>
        <position position="108"/>
    </location>
</feature>
<evidence type="ECO:0000313" key="2">
    <source>
        <dbReference type="EMBL" id="GMR39719.1"/>
    </source>
</evidence>
<dbReference type="Proteomes" id="UP001328107">
    <property type="component" value="Unassembled WGS sequence"/>
</dbReference>